<dbReference type="SMART" id="SM00595">
    <property type="entry name" value="MADF"/>
    <property type="match status" value="1"/>
</dbReference>
<evidence type="ECO:0008006" key="7">
    <source>
        <dbReference type="Google" id="ProtNLM"/>
    </source>
</evidence>
<sequence>LYFLGKCIGFRSVTMTTSKEDNNKQAIIYLSLNEEQLLAEQVQKHPILYNKYTKGHLRDKDELKNEAWADVADNLHYVTDATQAQKLFFVLKKKFLRKRREVKDAYRGGSQTTIAKAEKAYRQYEFLHWLSEYLQERETRRCNTTSFSNSWSNGADKKDTISDHDEGSLYGHDMDEIPTMVPKRSLATPSSEISTNSVMIDTKIGDSLDSFKSSTQTSTSQQKHGSISPTGSYKYFQMSEIREGTQRSVKNTAPIDAVKFRSQADTTRPELLGGPSSTSGAPQKIHSPGNKRKLDSPQQDKDEIFCKGLVLDLKELPLYERLHAKQEMRNVLFKYQIAVMEKQQNQEEDQR</sequence>
<dbReference type="InterPro" id="IPR039353">
    <property type="entry name" value="TF_Adf1"/>
</dbReference>
<organism evidence="5 6">
    <name type="scientific">Clytia hemisphaerica</name>
    <dbReference type="NCBI Taxonomy" id="252671"/>
    <lineage>
        <taxon>Eukaryota</taxon>
        <taxon>Metazoa</taxon>
        <taxon>Cnidaria</taxon>
        <taxon>Hydrozoa</taxon>
        <taxon>Hydroidolina</taxon>
        <taxon>Leptothecata</taxon>
        <taxon>Obeliida</taxon>
        <taxon>Clytiidae</taxon>
        <taxon>Clytia</taxon>
    </lineage>
</organism>
<keyword evidence="6" id="KW-1185">Reference proteome</keyword>
<accession>A0A7M5XAP9</accession>
<dbReference type="GO" id="GO:0005634">
    <property type="term" value="C:nucleus"/>
    <property type="evidence" value="ECO:0007669"/>
    <property type="project" value="UniProtKB-SubCell"/>
</dbReference>
<dbReference type="GO" id="GO:0006357">
    <property type="term" value="P:regulation of transcription by RNA polymerase II"/>
    <property type="evidence" value="ECO:0007669"/>
    <property type="project" value="TreeGrafter"/>
</dbReference>
<dbReference type="PANTHER" id="PTHR12243:SF67">
    <property type="entry name" value="COREPRESSOR OF PANGOLIN, ISOFORM A-RELATED"/>
    <property type="match status" value="1"/>
</dbReference>
<protein>
    <recommendedName>
        <fullName evidence="7">Transcription factor Adf-1</fullName>
    </recommendedName>
</protein>
<dbReference type="AlphaFoldDB" id="A0A7M5XAP9"/>
<reference evidence="5" key="1">
    <citation type="submission" date="2021-01" db="UniProtKB">
        <authorList>
            <consortium name="EnsemblMetazoa"/>
        </authorList>
    </citation>
    <scope>IDENTIFICATION</scope>
</reference>
<evidence type="ECO:0000259" key="3">
    <source>
        <dbReference type="PROSITE" id="PS51029"/>
    </source>
</evidence>
<evidence type="ECO:0000259" key="4">
    <source>
        <dbReference type="PROSITE" id="PS51031"/>
    </source>
</evidence>
<evidence type="ECO:0000256" key="1">
    <source>
        <dbReference type="PROSITE-ProRule" id="PRU00371"/>
    </source>
</evidence>
<dbReference type="PROSITE" id="PS51031">
    <property type="entry name" value="BESS"/>
    <property type="match status" value="1"/>
</dbReference>
<feature type="domain" description="MADF" evidence="3">
    <location>
        <begin position="37"/>
        <end position="135"/>
    </location>
</feature>
<dbReference type="EnsemblMetazoa" id="CLYHEMT020250.1">
    <property type="protein sequence ID" value="CLYHEMP020250.1"/>
    <property type="gene ID" value="CLYHEMG020250"/>
</dbReference>
<feature type="domain" description="BESS" evidence="4">
    <location>
        <begin position="299"/>
        <end position="338"/>
    </location>
</feature>
<proteinExistence type="predicted"/>
<comment type="subcellular location">
    <subcellularLocation>
        <location evidence="1">Nucleus</location>
    </subcellularLocation>
</comment>
<keyword evidence="1" id="KW-0539">Nucleus</keyword>
<dbReference type="GO" id="GO:0003677">
    <property type="term" value="F:DNA binding"/>
    <property type="evidence" value="ECO:0007669"/>
    <property type="project" value="InterPro"/>
</dbReference>
<evidence type="ECO:0000313" key="6">
    <source>
        <dbReference type="Proteomes" id="UP000594262"/>
    </source>
</evidence>
<dbReference type="InterPro" id="IPR006578">
    <property type="entry name" value="MADF-dom"/>
</dbReference>
<feature type="region of interest" description="Disordered" evidence="2">
    <location>
        <begin position="245"/>
        <end position="299"/>
    </location>
</feature>
<name>A0A7M5XAP9_9CNID</name>
<feature type="region of interest" description="Disordered" evidence="2">
    <location>
        <begin position="211"/>
        <end position="231"/>
    </location>
</feature>
<dbReference type="Proteomes" id="UP000594262">
    <property type="component" value="Unplaced"/>
</dbReference>
<feature type="compositionally biased region" description="Low complexity" evidence="2">
    <location>
        <begin position="213"/>
        <end position="222"/>
    </location>
</feature>
<evidence type="ECO:0000256" key="2">
    <source>
        <dbReference type="SAM" id="MobiDB-lite"/>
    </source>
</evidence>
<dbReference type="InterPro" id="IPR004210">
    <property type="entry name" value="BESS_motif"/>
</dbReference>
<dbReference type="OrthoDB" id="6607885at2759"/>
<evidence type="ECO:0000313" key="5">
    <source>
        <dbReference type="EnsemblMetazoa" id="CLYHEMP020250.1"/>
    </source>
</evidence>
<dbReference type="GO" id="GO:0005667">
    <property type="term" value="C:transcription regulator complex"/>
    <property type="evidence" value="ECO:0007669"/>
    <property type="project" value="TreeGrafter"/>
</dbReference>
<dbReference type="PANTHER" id="PTHR12243">
    <property type="entry name" value="MADF DOMAIN TRANSCRIPTION FACTOR"/>
    <property type="match status" value="1"/>
</dbReference>
<dbReference type="PROSITE" id="PS51029">
    <property type="entry name" value="MADF"/>
    <property type="match status" value="1"/>
</dbReference>
<dbReference type="Pfam" id="PF10545">
    <property type="entry name" value="MADF_DNA_bdg"/>
    <property type="match status" value="1"/>
</dbReference>